<proteinExistence type="predicted"/>
<comment type="cofactor">
    <cofactor evidence="1">
        <name>Mg(2+)</name>
        <dbReference type="ChEBI" id="CHEBI:18420"/>
    </cofactor>
    <text evidence="1">Binds 2 magnesium ions per subunit.</text>
</comment>
<feature type="binding site" evidence="1">
    <location>
        <position position="36"/>
    </location>
    <ligand>
        <name>Mg(2+)</name>
        <dbReference type="ChEBI" id="CHEBI:18420"/>
        <label>1</label>
    </ligand>
</feature>
<dbReference type="GO" id="GO:0046872">
    <property type="term" value="F:metal ion binding"/>
    <property type="evidence" value="ECO:0007669"/>
    <property type="project" value="UniProtKB-KW"/>
</dbReference>
<sequence>MIGAIIGDIVGSIYEFDNHKNKAFDLFKQESTFTDDTVMSIAVADFALCNHGNPSQARFVSYLHKWYLKYPNKSYGDKFTQWIQGFSDIEFVNFNSNNSFGNGAAMKISPVGDSASSLDSALTNAKFITEVSHNHKEGIKGAQAVASLIFLARKEKRKAFLQEYIENDFDYDLTRTVSQLRKTYKYNETCQATVPEAIICFMESIDFEDAIRNAVSIGGDTDTLCAITGSIAEAYYQEIPEWILKETVKRLPKDILNVLRDFYNEVSVNYPKISKEVLKNV</sequence>
<evidence type="ECO:0000256" key="1">
    <source>
        <dbReference type="PIRSR" id="PIRSR605502-1"/>
    </source>
</evidence>
<organism evidence="2 4">
    <name type="scientific">Formosa algae</name>
    <dbReference type="NCBI Taxonomy" id="225843"/>
    <lineage>
        <taxon>Bacteria</taxon>
        <taxon>Pseudomonadati</taxon>
        <taxon>Bacteroidota</taxon>
        <taxon>Flavobacteriia</taxon>
        <taxon>Flavobacteriales</taxon>
        <taxon>Flavobacteriaceae</taxon>
        <taxon>Formosa</taxon>
    </lineage>
</organism>
<dbReference type="InterPro" id="IPR036705">
    <property type="entry name" value="Ribosyl_crysJ1_sf"/>
</dbReference>
<dbReference type="Pfam" id="PF03747">
    <property type="entry name" value="ADP_ribosyl_GH"/>
    <property type="match status" value="1"/>
</dbReference>
<evidence type="ECO:0000313" key="4">
    <source>
        <dbReference type="Proteomes" id="UP001138672"/>
    </source>
</evidence>
<dbReference type="PANTHER" id="PTHR16222:SF12">
    <property type="entry name" value="ADP-RIBOSYLGLYCOHYDROLASE-RELATED"/>
    <property type="match status" value="1"/>
</dbReference>
<dbReference type="Gene3D" id="1.10.4080.10">
    <property type="entry name" value="ADP-ribosylation/Crystallin J1"/>
    <property type="match status" value="1"/>
</dbReference>
<keyword evidence="1" id="KW-0460">Magnesium</keyword>
<dbReference type="InterPro" id="IPR005502">
    <property type="entry name" value="Ribosyl_crysJ1"/>
</dbReference>
<evidence type="ECO:0000313" key="3">
    <source>
        <dbReference type="EMBL" id="MDQ0336889.1"/>
    </source>
</evidence>
<feature type="binding site" evidence="1">
    <location>
        <position position="35"/>
    </location>
    <ligand>
        <name>Mg(2+)</name>
        <dbReference type="ChEBI" id="CHEBI:18420"/>
        <label>1</label>
    </ligand>
</feature>
<dbReference type="InterPro" id="IPR050792">
    <property type="entry name" value="ADP-ribosylglycohydrolase"/>
</dbReference>
<comment type="caution">
    <text evidence="2">The sequence shown here is derived from an EMBL/GenBank/DDBJ whole genome shotgun (WGS) entry which is preliminary data.</text>
</comment>
<gene>
    <name evidence="2" type="ORF">J2Z56_002325</name>
    <name evidence="3" type="ORF">J2Z57_003348</name>
</gene>
<reference evidence="2" key="1">
    <citation type="submission" date="2021-03" db="EMBL/GenBank/DDBJ databases">
        <title>Genomic Encyclopedia of Type Strains, Phase IV (KMG-IV): sequencing the most valuable type-strain genomes for metagenomic binning, comparative biology and taxonomic classification.</title>
        <authorList>
            <person name="Goeker M."/>
        </authorList>
    </citation>
    <scope>NUCLEOTIDE SEQUENCE</scope>
    <source>
        <strain evidence="2">DSM 15523</strain>
        <strain evidence="3 5">DSM 16476</strain>
    </source>
</reference>
<feature type="binding site" evidence="1">
    <location>
        <position position="220"/>
    </location>
    <ligand>
        <name>Mg(2+)</name>
        <dbReference type="ChEBI" id="CHEBI:18420"/>
        <label>1</label>
    </ligand>
</feature>
<evidence type="ECO:0000313" key="2">
    <source>
        <dbReference type="EMBL" id="MBP1840397.1"/>
    </source>
</evidence>
<keyword evidence="1" id="KW-0479">Metal-binding</keyword>
<name>A0A9X0YKE0_9FLAO</name>
<dbReference type="RefSeq" id="WP_057782658.1">
    <property type="nucleotide sequence ID" value="NZ_JAGGJQ010000006.1"/>
</dbReference>
<feature type="binding site" evidence="1">
    <location>
        <position position="34"/>
    </location>
    <ligand>
        <name>Mg(2+)</name>
        <dbReference type="ChEBI" id="CHEBI:18420"/>
        <label>1</label>
    </ligand>
</feature>
<evidence type="ECO:0000313" key="5">
    <source>
        <dbReference type="Proteomes" id="UP001231587"/>
    </source>
</evidence>
<dbReference type="Proteomes" id="UP001231587">
    <property type="component" value="Unassembled WGS sequence"/>
</dbReference>
<dbReference type="EMBL" id="JAGGJQ010000006">
    <property type="protein sequence ID" value="MBP1840397.1"/>
    <property type="molecule type" value="Genomic_DNA"/>
</dbReference>
<accession>A0A9X0YKE0</accession>
<dbReference type="PANTHER" id="PTHR16222">
    <property type="entry name" value="ADP-RIBOSYLGLYCOHYDROLASE"/>
    <property type="match status" value="1"/>
</dbReference>
<dbReference type="AlphaFoldDB" id="A0A9X0YKE0"/>
<dbReference type="SUPFAM" id="SSF101478">
    <property type="entry name" value="ADP-ribosylglycohydrolase"/>
    <property type="match status" value="1"/>
</dbReference>
<protein>
    <submittedName>
        <fullName evidence="2">ADP-ribosylglycohydrolase</fullName>
    </submittedName>
</protein>
<feature type="binding site" evidence="1">
    <location>
        <position position="222"/>
    </location>
    <ligand>
        <name>Mg(2+)</name>
        <dbReference type="ChEBI" id="CHEBI:18420"/>
        <label>1</label>
    </ligand>
</feature>
<feature type="binding site" evidence="1">
    <location>
        <position position="223"/>
    </location>
    <ligand>
        <name>Mg(2+)</name>
        <dbReference type="ChEBI" id="CHEBI:18420"/>
        <label>1</label>
    </ligand>
</feature>
<dbReference type="OrthoDB" id="9798107at2"/>
<dbReference type="Proteomes" id="UP001138672">
    <property type="component" value="Unassembled WGS sequence"/>
</dbReference>
<dbReference type="EMBL" id="JAUSUU010000012">
    <property type="protein sequence ID" value="MDQ0336889.1"/>
    <property type="molecule type" value="Genomic_DNA"/>
</dbReference>
<keyword evidence="5" id="KW-1185">Reference proteome</keyword>